<evidence type="ECO:0000256" key="1">
    <source>
        <dbReference type="ARBA" id="ARBA00012528"/>
    </source>
</evidence>
<dbReference type="InterPro" id="IPR050469">
    <property type="entry name" value="Diguanylate_Cyclase"/>
</dbReference>
<dbReference type="NCBIfam" id="TIGR00254">
    <property type="entry name" value="GGDEF"/>
    <property type="match status" value="1"/>
</dbReference>
<dbReference type="RefSeq" id="WP_272139538.1">
    <property type="nucleotide sequence ID" value="NZ_JAQLOI010000003.1"/>
</dbReference>
<keyword evidence="4" id="KW-1185">Reference proteome</keyword>
<dbReference type="Proteomes" id="UP001210678">
    <property type="component" value="Unassembled WGS sequence"/>
</dbReference>
<evidence type="ECO:0000259" key="2">
    <source>
        <dbReference type="PROSITE" id="PS50887"/>
    </source>
</evidence>
<proteinExistence type="predicted"/>
<evidence type="ECO:0000313" key="3">
    <source>
        <dbReference type="EMBL" id="MDB1125640.1"/>
    </source>
</evidence>
<dbReference type="Pfam" id="PF00990">
    <property type="entry name" value="GGDEF"/>
    <property type="match status" value="1"/>
</dbReference>
<dbReference type="PANTHER" id="PTHR45138:SF2">
    <property type="entry name" value="DIGUANYLATE CYCLASE VDCA"/>
    <property type="match status" value="1"/>
</dbReference>
<dbReference type="PROSITE" id="PS50887">
    <property type="entry name" value="GGDEF"/>
    <property type="match status" value="1"/>
</dbReference>
<dbReference type="Gene3D" id="3.30.70.270">
    <property type="match status" value="1"/>
</dbReference>
<evidence type="ECO:0000313" key="4">
    <source>
        <dbReference type="Proteomes" id="UP001210678"/>
    </source>
</evidence>
<feature type="domain" description="GGDEF" evidence="2">
    <location>
        <begin position="207"/>
        <end position="340"/>
    </location>
</feature>
<dbReference type="EC" id="2.7.7.65" evidence="1"/>
<dbReference type="InterPro" id="IPR043128">
    <property type="entry name" value="Rev_trsase/Diguanyl_cyclase"/>
</dbReference>
<organism evidence="3 4">
    <name type="scientific">Vibrio algarum</name>
    <dbReference type="NCBI Taxonomy" id="3020714"/>
    <lineage>
        <taxon>Bacteria</taxon>
        <taxon>Pseudomonadati</taxon>
        <taxon>Pseudomonadota</taxon>
        <taxon>Gammaproteobacteria</taxon>
        <taxon>Vibrionales</taxon>
        <taxon>Vibrionaceae</taxon>
        <taxon>Vibrio</taxon>
    </lineage>
</organism>
<sequence length="340" mass="38298">MTKEDFQKAAEILRTAVPLMIKHQVPTTPPNYALWYTYVEKTQPQLNSELDEIIAEYGICLPSHNEDLYRTYIAGKTESDIHELRSNLEILVNEIFLSMKDTLADTSSFEKSIEKSFSSLEKVENGGVTFDELLSLVRSFVSEAQSIRSSTSYFNEQLNTASSEISNLREKLEKVQRDALHDSLSGLLNRGAFDKDISTYCSSEQSYPLCLVLVDIDSFKSLNDDYGHVFGDMVIKAIAKRLQSSCRDGIAAYRYGGEEFALLIPNKPLRIARQFAETVRRSIEKITVKDKRSGKQVKNISASFGVAQFEEGESPISLIDNADQQLYKAKSLGKNRVMPI</sequence>
<name>A0ABT4YW88_9VIBR</name>
<dbReference type="InterPro" id="IPR000160">
    <property type="entry name" value="GGDEF_dom"/>
</dbReference>
<comment type="caution">
    <text evidence="3">The sequence shown here is derived from an EMBL/GenBank/DDBJ whole genome shotgun (WGS) entry which is preliminary data.</text>
</comment>
<dbReference type="PANTHER" id="PTHR45138">
    <property type="entry name" value="REGULATORY COMPONENTS OF SENSORY TRANSDUCTION SYSTEM"/>
    <property type="match status" value="1"/>
</dbReference>
<dbReference type="CDD" id="cd01949">
    <property type="entry name" value="GGDEF"/>
    <property type="match status" value="1"/>
</dbReference>
<dbReference type="SMART" id="SM00267">
    <property type="entry name" value="GGDEF"/>
    <property type="match status" value="1"/>
</dbReference>
<accession>A0ABT4YW88</accession>
<protein>
    <recommendedName>
        <fullName evidence="1">diguanylate cyclase</fullName>
        <ecNumber evidence="1">2.7.7.65</ecNumber>
    </recommendedName>
</protein>
<dbReference type="InterPro" id="IPR029787">
    <property type="entry name" value="Nucleotide_cyclase"/>
</dbReference>
<dbReference type="EMBL" id="JAQLOI010000003">
    <property type="protein sequence ID" value="MDB1125640.1"/>
    <property type="molecule type" value="Genomic_DNA"/>
</dbReference>
<dbReference type="SUPFAM" id="SSF55073">
    <property type="entry name" value="Nucleotide cyclase"/>
    <property type="match status" value="1"/>
</dbReference>
<gene>
    <name evidence="3" type="ORF">PGX00_19045</name>
</gene>
<reference evidence="3 4" key="1">
    <citation type="submission" date="2023-01" db="EMBL/GenBank/DDBJ databases">
        <title>Vibrio sp. KJ40-1 sp.nov, isolated from marine algae.</title>
        <authorList>
            <person name="Butt M."/>
            <person name="Kim J.M.J."/>
            <person name="Jeon C.O.C."/>
        </authorList>
    </citation>
    <scope>NUCLEOTIDE SEQUENCE [LARGE SCALE GENOMIC DNA]</scope>
    <source>
        <strain evidence="3 4">KJ40-1</strain>
    </source>
</reference>